<dbReference type="EMBL" id="CATQJA010001078">
    <property type="protein sequence ID" value="CAJ0565597.1"/>
    <property type="molecule type" value="Genomic_DNA"/>
</dbReference>
<dbReference type="Gene3D" id="1.20.5.110">
    <property type="match status" value="1"/>
</dbReference>
<keyword evidence="3" id="KW-1133">Transmembrane helix</keyword>
<keyword evidence="3" id="KW-0812">Transmembrane</keyword>
<feature type="transmembrane region" description="Helical" evidence="3">
    <location>
        <begin position="46"/>
        <end position="67"/>
    </location>
</feature>
<dbReference type="PROSITE" id="PS50892">
    <property type="entry name" value="V_SNARE"/>
    <property type="match status" value="1"/>
</dbReference>
<keyword evidence="1" id="KW-0175">Coiled coil</keyword>
<feature type="region of interest" description="Disordered" evidence="2">
    <location>
        <begin position="86"/>
        <end position="188"/>
    </location>
</feature>
<feature type="compositionally biased region" description="Basic and acidic residues" evidence="2">
    <location>
        <begin position="147"/>
        <end position="163"/>
    </location>
</feature>
<sequence>MVLPNSASRQDRFSARGGNQSPHVLYSMLNDDGSLGRTKGPWWQRIWLAVCWIFSSAYARILLLFGIRRPRKSSPSVTVEEAEEAYELEEDDETLPAIADNDQSTSDGGEPRYQRTNFARSKSDGAPLGRNKDKRGRGTSLFSKVKRNVEERLETMRNSDSAKRMTSGSPSTSGVASSSGMTSSNSSFDRLITKGVSAGRAIRETIQNLNERGDRLEGADDATERLAESTRNYAETSSALLQKYQKKRGFFG</sequence>
<evidence type="ECO:0000256" key="3">
    <source>
        <dbReference type="SAM" id="Phobius"/>
    </source>
</evidence>
<comment type="caution">
    <text evidence="5">The sequence shown here is derived from an EMBL/GenBank/DDBJ whole genome shotgun (WGS) entry which is preliminary data.</text>
</comment>
<protein>
    <recommendedName>
        <fullName evidence="4">V-SNARE coiled-coil homology domain-containing protein</fullName>
    </recommendedName>
</protein>
<evidence type="ECO:0000256" key="2">
    <source>
        <dbReference type="SAM" id="MobiDB-lite"/>
    </source>
</evidence>
<keyword evidence="6" id="KW-1185">Reference proteome</keyword>
<dbReference type="AlphaFoldDB" id="A0AA36FSQ2"/>
<dbReference type="InterPro" id="IPR042855">
    <property type="entry name" value="V_SNARE_CC"/>
</dbReference>
<proteinExistence type="predicted"/>
<organism evidence="5 6">
    <name type="scientific">Mesorhabditis spiculigera</name>
    <dbReference type="NCBI Taxonomy" id="96644"/>
    <lineage>
        <taxon>Eukaryota</taxon>
        <taxon>Metazoa</taxon>
        <taxon>Ecdysozoa</taxon>
        <taxon>Nematoda</taxon>
        <taxon>Chromadorea</taxon>
        <taxon>Rhabditida</taxon>
        <taxon>Rhabditina</taxon>
        <taxon>Rhabditomorpha</taxon>
        <taxon>Rhabditoidea</taxon>
        <taxon>Rhabditidae</taxon>
        <taxon>Mesorhabditinae</taxon>
        <taxon>Mesorhabditis</taxon>
    </lineage>
</organism>
<reference evidence="5" key="1">
    <citation type="submission" date="2023-06" db="EMBL/GenBank/DDBJ databases">
        <authorList>
            <person name="Delattre M."/>
        </authorList>
    </citation>
    <scope>NUCLEOTIDE SEQUENCE</scope>
    <source>
        <strain evidence="5">AF72</strain>
    </source>
</reference>
<dbReference type="Proteomes" id="UP001177023">
    <property type="component" value="Unassembled WGS sequence"/>
</dbReference>
<accession>A0AA36FSQ2</accession>
<evidence type="ECO:0000313" key="6">
    <source>
        <dbReference type="Proteomes" id="UP001177023"/>
    </source>
</evidence>
<feature type="non-terminal residue" evidence="5">
    <location>
        <position position="252"/>
    </location>
</feature>
<evidence type="ECO:0000256" key="1">
    <source>
        <dbReference type="PROSITE-ProRule" id="PRU00290"/>
    </source>
</evidence>
<keyword evidence="3" id="KW-0472">Membrane</keyword>
<evidence type="ECO:0000259" key="4">
    <source>
        <dbReference type="PROSITE" id="PS50892"/>
    </source>
</evidence>
<feature type="compositionally biased region" description="Low complexity" evidence="2">
    <location>
        <begin position="166"/>
        <end position="187"/>
    </location>
</feature>
<evidence type="ECO:0000313" key="5">
    <source>
        <dbReference type="EMBL" id="CAJ0565597.1"/>
    </source>
</evidence>
<name>A0AA36FSQ2_9BILA</name>
<gene>
    <name evidence="5" type="ORF">MSPICULIGERA_LOCUS4231</name>
</gene>
<feature type="domain" description="V-SNARE coiled-coil homology" evidence="4">
    <location>
        <begin position="187"/>
        <end position="247"/>
    </location>
</feature>